<evidence type="ECO:0000313" key="1">
    <source>
        <dbReference type="EMBL" id="GFQ85234.1"/>
    </source>
</evidence>
<protein>
    <submittedName>
        <fullName evidence="1">Uncharacterized protein</fullName>
    </submittedName>
</protein>
<sequence>MSHLRVPSFLQVIDQDLDRGSCRLRGHEGNSSKVVSHNFGFGTVLSLHSEILQGHFMRSKEVLKYPPVNVVDKVLQLRLIVRLVSGEIRLSFETMGE</sequence>
<evidence type="ECO:0000313" key="2">
    <source>
        <dbReference type="Proteomes" id="UP000887116"/>
    </source>
</evidence>
<organism evidence="1 2">
    <name type="scientific">Trichonephila clavata</name>
    <name type="common">Joro spider</name>
    <name type="synonym">Nephila clavata</name>
    <dbReference type="NCBI Taxonomy" id="2740835"/>
    <lineage>
        <taxon>Eukaryota</taxon>
        <taxon>Metazoa</taxon>
        <taxon>Ecdysozoa</taxon>
        <taxon>Arthropoda</taxon>
        <taxon>Chelicerata</taxon>
        <taxon>Arachnida</taxon>
        <taxon>Araneae</taxon>
        <taxon>Araneomorphae</taxon>
        <taxon>Entelegynae</taxon>
        <taxon>Araneoidea</taxon>
        <taxon>Nephilidae</taxon>
        <taxon>Trichonephila</taxon>
    </lineage>
</organism>
<dbReference type="AlphaFoldDB" id="A0A8X6KU62"/>
<accession>A0A8X6KU62</accession>
<dbReference type="EMBL" id="BMAO01003037">
    <property type="protein sequence ID" value="GFQ85234.1"/>
    <property type="molecule type" value="Genomic_DNA"/>
</dbReference>
<name>A0A8X6KU62_TRICU</name>
<gene>
    <name evidence="1" type="ORF">TNCT_336061</name>
</gene>
<dbReference type="Proteomes" id="UP000887116">
    <property type="component" value="Unassembled WGS sequence"/>
</dbReference>
<keyword evidence="2" id="KW-1185">Reference proteome</keyword>
<comment type="caution">
    <text evidence="1">The sequence shown here is derived from an EMBL/GenBank/DDBJ whole genome shotgun (WGS) entry which is preliminary data.</text>
</comment>
<proteinExistence type="predicted"/>
<reference evidence="1" key="1">
    <citation type="submission" date="2020-07" db="EMBL/GenBank/DDBJ databases">
        <title>Multicomponent nature underlies the extraordinary mechanical properties of spider dragline silk.</title>
        <authorList>
            <person name="Kono N."/>
            <person name="Nakamura H."/>
            <person name="Mori M."/>
            <person name="Yoshida Y."/>
            <person name="Ohtoshi R."/>
            <person name="Malay A.D."/>
            <person name="Moran D.A.P."/>
            <person name="Tomita M."/>
            <person name="Numata K."/>
            <person name="Arakawa K."/>
        </authorList>
    </citation>
    <scope>NUCLEOTIDE SEQUENCE</scope>
</reference>